<evidence type="ECO:0000313" key="4">
    <source>
        <dbReference type="Proteomes" id="UP000636709"/>
    </source>
</evidence>
<comment type="caution">
    <text evidence="3">The sequence shown here is derived from an EMBL/GenBank/DDBJ whole genome shotgun (WGS) entry which is preliminary data.</text>
</comment>
<feature type="region of interest" description="Disordered" evidence="1">
    <location>
        <begin position="1"/>
        <end position="25"/>
    </location>
</feature>
<dbReference type="Proteomes" id="UP000636709">
    <property type="component" value="Unassembled WGS sequence"/>
</dbReference>
<gene>
    <name evidence="3" type="ORF">HU200_058816</name>
</gene>
<dbReference type="EMBL" id="JACEFO010002477">
    <property type="protein sequence ID" value="KAF8658977.1"/>
    <property type="molecule type" value="Genomic_DNA"/>
</dbReference>
<evidence type="ECO:0000259" key="2">
    <source>
        <dbReference type="Pfam" id="PF12274"/>
    </source>
</evidence>
<evidence type="ECO:0000256" key="1">
    <source>
        <dbReference type="SAM" id="MobiDB-lite"/>
    </source>
</evidence>
<reference evidence="3" key="1">
    <citation type="submission" date="2020-07" db="EMBL/GenBank/DDBJ databases">
        <title>Genome sequence and genetic diversity analysis of an under-domesticated orphan crop, white fonio (Digitaria exilis).</title>
        <authorList>
            <person name="Bennetzen J.L."/>
            <person name="Chen S."/>
            <person name="Ma X."/>
            <person name="Wang X."/>
            <person name="Yssel A.E.J."/>
            <person name="Chaluvadi S.R."/>
            <person name="Johnson M."/>
            <person name="Gangashetty P."/>
            <person name="Hamidou F."/>
            <person name="Sanogo M.D."/>
            <person name="Zwaenepoel A."/>
            <person name="Wallace J."/>
            <person name="Van De Peer Y."/>
            <person name="Van Deynze A."/>
        </authorList>
    </citation>
    <scope>NUCLEOTIDE SEQUENCE</scope>
    <source>
        <tissue evidence="3">Leaves</tissue>
    </source>
</reference>
<dbReference type="OrthoDB" id="678896at2759"/>
<name>A0A835E3Q8_9POAL</name>
<protein>
    <recommendedName>
        <fullName evidence="2">DUF3615 domain-containing protein</fullName>
    </recommendedName>
</protein>
<accession>A0A835E3Q8</accession>
<feature type="domain" description="DUF3615" evidence="2">
    <location>
        <begin position="46"/>
        <end position="155"/>
    </location>
</feature>
<dbReference type="PANTHER" id="PTHR33326:SF45">
    <property type="entry name" value="OS05G0477500 PROTEIN"/>
    <property type="match status" value="1"/>
</dbReference>
<dbReference type="AlphaFoldDB" id="A0A835E3Q8"/>
<dbReference type="InterPro" id="IPR022059">
    <property type="entry name" value="DUF3615"/>
</dbReference>
<proteinExistence type="predicted"/>
<dbReference type="Pfam" id="PF12274">
    <property type="entry name" value="DUF3615"/>
    <property type="match status" value="1"/>
</dbReference>
<evidence type="ECO:0000313" key="3">
    <source>
        <dbReference type="EMBL" id="KAF8658977.1"/>
    </source>
</evidence>
<sequence length="171" mass="19191">MDALLLQRSQDDEPSLSGALESGDIYPPDYSAEPGCAVRQDTEFAEIALRCHNDDPSNEVKYELIEATMSNFMFEGSRNYGHVNFTTRAKQDGSEEELFFAELNLRDSTTLTCFCSLKEMEDQIGGRMEMEMDTEAIGVVDLYHCYACDNALKHPRDGASYQAGLRIGPRH</sequence>
<organism evidence="3 4">
    <name type="scientific">Digitaria exilis</name>
    <dbReference type="NCBI Taxonomy" id="1010633"/>
    <lineage>
        <taxon>Eukaryota</taxon>
        <taxon>Viridiplantae</taxon>
        <taxon>Streptophyta</taxon>
        <taxon>Embryophyta</taxon>
        <taxon>Tracheophyta</taxon>
        <taxon>Spermatophyta</taxon>
        <taxon>Magnoliopsida</taxon>
        <taxon>Liliopsida</taxon>
        <taxon>Poales</taxon>
        <taxon>Poaceae</taxon>
        <taxon>PACMAD clade</taxon>
        <taxon>Panicoideae</taxon>
        <taxon>Panicodae</taxon>
        <taxon>Paniceae</taxon>
        <taxon>Anthephorinae</taxon>
        <taxon>Digitaria</taxon>
    </lineage>
</organism>
<dbReference type="PANTHER" id="PTHR33326">
    <property type="entry name" value="OS05G0543800 PROTEIN"/>
    <property type="match status" value="1"/>
</dbReference>
<keyword evidence="4" id="KW-1185">Reference proteome</keyword>